<keyword evidence="3" id="KW-1185">Reference proteome</keyword>
<proteinExistence type="predicted"/>
<reference evidence="2" key="1">
    <citation type="submission" date="2022-03" db="EMBL/GenBank/DDBJ databases">
        <authorList>
            <person name="Sayadi A."/>
        </authorList>
    </citation>
    <scope>NUCLEOTIDE SEQUENCE</scope>
</reference>
<keyword evidence="1" id="KW-0732">Signal</keyword>
<dbReference type="Proteomes" id="UP001152888">
    <property type="component" value="Unassembled WGS sequence"/>
</dbReference>
<evidence type="ECO:0000313" key="3">
    <source>
        <dbReference type="Proteomes" id="UP001152888"/>
    </source>
</evidence>
<accession>A0A9P0K2R1</accession>
<feature type="signal peptide" evidence="1">
    <location>
        <begin position="1"/>
        <end position="18"/>
    </location>
</feature>
<dbReference type="EMBL" id="CAKOFQ010006730">
    <property type="protein sequence ID" value="CAH1966069.1"/>
    <property type="molecule type" value="Genomic_DNA"/>
</dbReference>
<dbReference type="AlphaFoldDB" id="A0A9P0K2R1"/>
<evidence type="ECO:0000256" key="1">
    <source>
        <dbReference type="SAM" id="SignalP"/>
    </source>
</evidence>
<name>A0A9P0K2R1_ACAOB</name>
<feature type="chain" id="PRO_5040308781" evidence="1">
    <location>
        <begin position="19"/>
        <end position="153"/>
    </location>
</feature>
<evidence type="ECO:0000313" key="2">
    <source>
        <dbReference type="EMBL" id="CAH1966069.1"/>
    </source>
</evidence>
<organism evidence="2 3">
    <name type="scientific">Acanthoscelides obtectus</name>
    <name type="common">Bean weevil</name>
    <name type="synonym">Bruchus obtectus</name>
    <dbReference type="NCBI Taxonomy" id="200917"/>
    <lineage>
        <taxon>Eukaryota</taxon>
        <taxon>Metazoa</taxon>
        <taxon>Ecdysozoa</taxon>
        <taxon>Arthropoda</taxon>
        <taxon>Hexapoda</taxon>
        <taxon>Insecta</taxon>
        <taxon>Pterygota</taxon>
        <taxon>Neoptera</taxon>
        <taxon>Endopterygota</taxon>
        <taxon>Coleoptera</taxon>
        <taxon>Polyphaga</taxon>
        <taxon>Cucujiformia</taxon>
        <taxon>Chrysomeloidea</taxon>
        <taxon>Chrysomelidae</taxon>
        <taxon>Bruchinae</taxon>
        <taxon>Bruchini</taxon>
        <taxon>Acanthoscelides</taxon>
    </lineage>
</organism>
<sequence length="153" mass="17235">MLFLLKRVLVFSDEPTAAEEVTFPEREEAGVKTEPQTQAVVTEIENNNLDVGDQEINYGGATHNGKGVSEELRHCKDPTMLHVGNQDAQNFTYDVGYHARAEHVDVGHYSIKLEKILLMFMSTDELLADNLKKAVQSKKHQFCVRSQGLNQFT</sequence>
<gene>
    <name evidence="2" type="ORF">ACAOBT_LOCUS6652</name>
</gene>
<protein>
    <submittedName>
        <fullName evidence="2">Uncharacterized protein</fullName>
    </submittedName>
</protein>
<dbReference type="OrthoDB" id="437005at2759"/>
<comment type="caution">
    <text evidence="2">The sequence shown here is derived from an EMBL/GenBank/DDBJ whole genome shotgun (WGS) entry which is preliminary data.</text>
</comment>